<dbReference type="OrthoDB" id="9779910at2"/>
<feature type="domain" description="Phosphoribosyltransferase" evidence="2">
    <location>
        <begin position="152"/>
        <end position="245"/>
    </location>
</feature>
<keyword evidence="5" id="KW-1185">Reference proteome</keyword>
<evidence type="ECO:0000256" key="1">
    <source>
        <dbReference type="ARBA" id="ARBA00008007"/>
    </source>
</evidence>
<comment type="caution">
    <text evidence="4">The sequence shown here is derived from an EMBL/GenBank/DDBJ whole genome shotgun (WGS) entry which is preliminary data.</text>
</comment>
<sequence>MSAAWNSTTAPMRRAARAVSDFLVPPLCLACHAPIAQHGALCAQCWSRVDFIRQPVCDRLGTPLAIDIGAPAISAAAAADPPEYDRARAVARFDGVMRELVHGLKFRDQHGGRQFFGRVMASAGAELLSDADALIPVPLTRWRLLGRRFNQSAVLAQEIARNTGLRYLPAALLRSRKTQPQVGLTRVQRRDNVAGAFAVSASARGKLEGARIVLVDDVITTGATVRACARALKSAGAARVDVLALAIVTDEALLPP</sequence>
<dbReference type="AlphaFoldDB" id="A0A120CUF9"/>
<dbReference type="SUPFAM" id="SSF53271">
    <property type="entry name" value="PRTase-like"/>
    <property type="match status" value="1"/>
</dbReference>
<name>A0A120CUF9_HYPSL</name>
<evidence type="ECO:0000259" key="3">
    <source>
        <dbReference type="Pfam" id="PF18912"/>
    </source>
</evidence>
<dbReference type="Pfam" id="PF18912">
    <property type="entry name" value="DZR_2"/>
    <property type="match status" value="1"/>
</dbReference>
<protein>
    <submittedName>
        <fullName evidence="4">Competence F-like protein</fullName>
    </submittedName>
</protein>
<dbReference type="InterPro" id="IPR051910">
    <property type="entry name" value="ComF/GntX_DNA_util-trans"/>
</dbReference>
<evidence type="ECO:0000313" key="5">
    <source>
        <dbReference type="Proteomes" id="UP000059074"/>
    </source>
</evidence>
<dbReference type="InterPro" id="IPR000836">
    <property type="entry name" value="PRTase_dom"/>
</dbReference>
<gene>
    <name evidence="4" type="ORF">APY04_2375</name>
</gene>
<reference evidence="4 5" key="1">
    <citation type="submission" date="2015-10" db="EMBL/GenBank/DDBJ databases">
        <title>Transcriptomic analysis of a linuron degrading triple-species bacterial consortium.</title>
        <authorList>
            <person name="Albers P."/>
        </authorList>
    </citation>
    <scope>NUCLEOTIDE SEQUENCE [LARGE SCALE GENOMIC DNA]</scope>
    <source>
        <strain evidence="4 5">WDL6</strain>
    </source>
</reference>
<dbReference type="Pfam" id="PF00156">
    <property type="entry name" value="Pribosyltran"/>
    <property type="match status" value="1"/>
</dbReference>
<dbReference type="Gene3D" id="3.40.50.2020">
    <property type="match status" value="1"/>
</dbReference>
<proteinExistence type="inferred from homology"/>
<accession>A0A120CUF9</accession>
<dbReference type="STRING" id="121290.APY04_2375"/>
<dbReference type="PANTHER" id="PTHR47505">
    <property type="entry name" value="DNA UTILIZATION PROTEIN YHGH"/>
    <property type="match status" value="1"/>
</dbReference>
<dbReference type="PATRIC" id="fig|121290.4.peg.279"/>
<dbReference type="EMBL" id="LMTR01000073">
    <property type="protein sequence ID" value="KWT66179.1"/>
    <property type="molecule type" value="Genomic_DNA"/>
</dbReference>
<dbReference type="InterPro" id="IPR029057">
    <property type="entry name" value="PRTase-like"/>
</dbReference>
<evidence type="ECO:0000313" key="4">
    <source>
        <dbReference type="EMBL" id="KWT66179.1"/>
    </source>
</evidence>
<organism evidence="4 5">
    <name type="scientific">Hyphomicrobium sulfonivorans</name>
    <dbReference type="NCBI Taxonomy" id="121290"/>
    <lineage>
        <taxon>Bacteria</taxon>
        <taxon>Pseudomonadati</taxon>
        <taxon>Pseudomonadota</taxon>
        <taxon>Alphaproteobacteria</taxon>
        <taxon>Hyphomicrobiales</taxon>
        <taxon>Hyphomicrobiaceae</taxon>
        <taxon>Hyphomicrobium</taxon>
    </lineage>
</organism>
<feature type="domain" description="Double zinc ribbon" evidence="3">
    <location>
        <begin position="20"/>
        <end position="65"/>
    </location>
</feature>
<evidence type="ECO:0000259" key="2">
    <source>
        <dbReference type="Pfam" id="PF00156"/>
    </source>
</evidence>
<dbReference type="InterPro" id="IPR044005">
    <property type="entry name" value="DZR_2"/>
</dbReference>
<dbReference type="CDD" id="cd06223">
    <property type="entry name" value="PRTases_typeI"/>
    <property type="match status" value="1"/>
</dbReference>
<dbReference type="PANTHER" id="PTHR47505:SF1">
    <property type="entry name" value="DNA UTILIZATION PROTEIN YHGH"/>
    <property type="match status" value="1"/>
</dbReference>
<comment type="similarity">
    <text evidence="1">Belongs to the ComF/GntX family.</text>
</comment>
<dbReference type="Proteomes" id="UP000059074">
    <property type="component" value="Unassembled WGS sequence"/>
</dbReference>